<keyword evidence="2" id="KW-0808">Transferase</keyword>
<dbReference type="Pfam" id="PF08241">
    <property type="entry name" value="Methyltransf_11"/>
    <property type="match status" value="1"/>
</dbReference>
<dbReference type="EMBL" id="JADQDF010000001">
    <property type="protein sequence ID" value="MBW0128872.1"/>
    <property type="molecule type" value="Genomic_DNA"/>
</dbReference>
<keyword evidence="2" id="KW-0489">Methyltransferase</keyword>
<reference evidence="2 3" key="1">
    <citation type="submission" date="2020-11" db="EMBL/GenBank/DDBJ databases">
        <title>Pseudonocardia abyssalis sp. nov. and Pseudonocardia oceani sp. nov., description and phylogenomic analysis of two novel actinomycetes isolated from the deep Southern Ocean.</title>
        <authorList>
            <person name="Parra J."/>
        </authorList>
    </citation>
    <scope>NUCLEOTIDE SEQUENCE [LARGE SCALE GENOMIC DNA]</scope>
    <source>
        <strain evidence="3">KRD185</strain>
    </source>
</reference>
<evidence type="ECO:0000313" key="3">
    <source>
        <dbReference type="Proteomes" id="UP000694300"/>
    </source>
</evidence>
<accession>A0ABS6U9F1</accession>
<name>A0ABS6U9F1_9PSEU</name>
<dbReference type="InterPro" id="IPR013216">
    <property type="entry name" value="Methyltransf_11"/>
</dbReference>
<organism evidence="2 3">
    <name type="scientific">Pseudonocardia oceani</name>
    <dbReference type="NCBI Taxonomy" id="2792013"/>
    <lineage>
        <taxon>Bacteria</taxon>
        <taxon>Bacillati</taxon>
        <taxon>Actinomycetota</taxon>
        <taxon>Actinomycetes</taxon>
        <taxon>Pseudonocardiales</taxon>
        <taxon>Pseudonocardiaceae</taxon>
        <taxon>Pseudonocardia</taxon>
    </lineage>
</organism>
<feature type="domain" description="Methyltransferase type 11" evidence="1">
    <location>
        <begin position="29"/>
        <end position="110"/>
    </location>
</feature>
<sequence length="243" mass="24872">MSEGPRGWAAPLHARVLDAGGVTTGTRVLDLGCGGGGFAAAAVARGAVVHGIDTDPSAVAVASGEVPGADFAVGDAHDLGSLGPFDVAAAVQLLAHVVNPVLVLREAARVAPVVAVTVWGREEECDVRAFGEALAPWVGSRRAPDGPPPITEPARLRALVELAGLTVTSFDEVVCPFDYPDDDELVGPLFGTGIGRHAVNRAGPAAVRRAVLERFELHRTPGGGYRLENVFRVLTATSGGAPA</sequence>
<protein>
    <submittedName>
        <fullName evidence="2">Methyltransferase domain-containing protein</fullName>
    </submittedName>
</protein>
<dbReference type="GO" id="GO:0032259">
    <property type="term" value="P:methylation"/>
    <property type="evidence" value="ECO:0007669"/>
    <property type="project" value="UniProtKB-KW"/>
</dbReference>
<gene>
    <name evidence="2" type="ORF">I4I82_14455</name>
</gene>
<proteinExistence type="predicted"/>
<keyword evidence="3" id="KW-1185">Reference proteome</keyword>
<dbReference type="GO" id="GO:0008168">
    <property type="term" value="F:methyltransferase activity"/>
    <property type="evidence" value="ECO:0007669"/>
    <property type="project" value="UniProtKB-KW"/>
</dbReference>
<comment type="caution">
    <text evidence="2">The sequence shown here is derived from an EMBL/GenBank/DDBJ whole genome shotgun (WGS) entry which is preliminary data.</text>
</comment>
<evidence type="ECO:0000313" key="2">
    <source>
        <dbReference type="EMBL" id="MBW0128872.1"/>
    </source>
</evidence>
<evidence type="ECO:0000259" key="1">
    <source>
        <dbReference type="Pfam" id="PF08241"/>
    </source>
</evidence>
<dbReference type="Proteomes" id="UP000694300">
    <property type="component" value="Unassembled WGS sequence"/>
</dbReference>
<dbReference type="RefSeq" id="WP_218589960.1">
    <property type="nucleotide sequence ID" value="NZ_JADQDE010000097.1"/>
</dbReference>